<dbReference type="Pfam" id="PF07521">
    <property type="entry name" value="RMMBL"/>
    <property type="match status" value="1"/>
</dbReference>
<dbReference type="PANTHER" id="PTHR11203:SF37">
    <property type="entry name" value="INTEGRATOR COMPLEX SUBUNIT 11"/>
    <property type="match status" value="1"/>
</dbReference>
<sequence>MDITMLGGAEIGATCIWFRTATTQWLVDAGTRMNELDPLPNLALLETQHAKIDAIFITHAHQDHIGALPLISSMFPTAPVYMTQATLAISKVMLADALHLSRQDGHAKVFTEDQLDQLWPRIHVMGQDKVLSWQGIRVSTYSAGHILGAVAIGFETNDEGSVLFTGDYSVAPGRLIGGLRIPHGTRYDAVISESTYGSRLHENRAQQEKALAQQVSDVIQQGGFVLIPAFAVGRAQEVLMILQNAMRYNKEIKPFPIVVDGLVRSICPIYESYPHLLQGPAKRLIHTKGRLFSPEDIFFVKTAEQRQSVVQQGKPCCVISSSGMLSGGPAIFYAHALVGDAKNAVLLTGYQDEESPGRLLLTMAKESPEERRWILPDRVVPVRAKVGLYSLSAHANRRELAQVVAHVRPHTVWLVHGDEEAKAGLTRELRSYLPSAHVYAAVVGESFNVPVREPAHIVLPQTEEPIRATSWRGQVLAFKENDVLLLGYCTQQAGGTCHVTLQDGTTKRIPVDFVKEPLGRVPAGESPNEYMVGLIAAAKACIEDGRYFGYRSAERLGYLIAEQGGLLPPADPYGNDEVMDKLEPYGWRKTEAMPLTQVFRVFVAFPWAIPDALKAEIEGKEVHGWRYQIEPQVYPPALQKEIEQLAHRYGFRIQPPKVFTQEQRILVPITSDHPALDTQMIADQLQQVVGGKVHVMRADDHEQGSRLEQNEAMRRIREIMPDSLGVYKIGADTAQGIIKVSVYFPDAVVATDGAKQVAAEAEKETGWRVAWATHTHMEQLAATAIRWIESTSNHVVGSPAIYQDRNVVKVKMTQPLSDEEKAIICPSFHQQTGWTLQFAGDHHADEAVVTPMQNGTPRAEINQALRTIEEMCTRRGVTLYKKSFKNNRIELAFITPEWGHTQGAVIDELRHVTGWEIVVSDKVQQQALIRLAEQITPGVIKTPSVYLAKKAVGVRTEQHLSSEVIEAFARQTKWHLQAE</sequence>
<dbReference type="PANTHER" id="PTHR11203">
    <property type="entry name" value="CLEAVAGE AND POLYADENYLATION SPECIFICITY FACTOR FAMILY MEMBER"/>
    <property type="match status" value="1"/>
</dbReference>
<feature type="domain" description="Metallo-beta-lactamase" evidence="2">
    <location>
        <begin position="12"/>
        <end position="209"/>
    </location>
</feature>
<proteinExistence type="predicted"/>
<dbReference type="Gene3D" id="3.60.15.10">
    <property type="entry name" value="Ribonuclease Z/Hydroxyacylglutathione hydrolase-like"/>
    <property type="match status" value="1"/>
</dbReference>
<evidence type="ECO:0000259" key="2">
    <source>
        <dbReference type="SMART" id="SM00849"/>
    </source>
</evidence>
<dbReference type="Pfam" id="PF16661">
    <property type="entry name" value="Lactamase_B_6"/>
    <property type="match status" value="1"/>
</dbReference>
<dbReference type="CDD" id="cd16295">
    <property type="entry name" value="TTHA0252-CPSF-like_MBL-fold"/>
    <property type="match status" value="1"/>
</dbReference>
<dbReference type="SMART" id="SM01027">
    <property type="entry name" value="Beta-Casp"/>
    <property type="match status" value="1"/>
</dbReference>
<keyword evidence="5" id="KW-1185">Reference proteome</keyword>
<dbReference type="InterPro" id="IPR011108">
    <property type="entry name" value="RMMBL"/>
</dbReference>
<dbReference type="InterPro" id="IPR022712">
    <property type="entry name" value="Beta_Casp"/>
</dbReference>
<name>A0A9X1VBU9_9BACL</name>
<evidence type="ECO:0000259" key="3">
    <source>
        <dbReference type="SMART" id="SM01027"/>
    </source>
</evidence>
<dbReference type="GO" id="GO:0016787">
    <property type="term" value="F:hydrolase activity"/>
    <property type="evidence" value="ECO:0007669"/>
    <property type="project" value="UniProtKB-KW"/>
</dbReference>
<dbReference type="Pfam" id="PF10996">
    <property type="entry name" value="Beta-Casp"/>
    <property type="match status" value="1"/>
</dbReference>
<dbReference type="SUPFAM" id="SSF56281">
    <property type="entry name" value="Metallo-hydrolase/oxidoreductase"/>
    <property type="match status" value="1"/>
</dbReference>
<dbReference type="InterPro" id="IPR036866">
    <property type="entry name" value="RibonucZ/Hydroxyglut_hydro"/>
</dbReference>
<reference evidence="4" key="1">
    <citation type="submission" date="2022-03" db="EMBL/GenBank/DDBJ databases">
        <title>Draft Genome Sequence of Firmicute Strain S0AB, a Heterotrophic Iron/Sulfur-Oxidizing Extreme Acidophile.</title>
        <authorList>
            <person name="Vergara E."/>
            <person name="Pakostova E."/>
            <person name="Johnson D.B."/>
            <person name="Holmes D.S."/>
        </authorList>
    </citation>
    <scope>NUCLEOTIDE SEQUENCE</scope>
    <source>
        <strain evidence="4">S0AB</strain>
    </source>
</reference>
<dbReference type="GO" id="GO:0004521">
    <property type="term" value="F:RNA endonuclease activity"/>
    <property type="evidence" value="ECO:0007669"/>
    <property type="project" value="TreeGrafter"/>
</dbReference>
<comment type="caution">
    <text evidence="4">The sequence shown here is derived from an EMBL/GenBank/DDBJ whole genome shotgun (WGS) entry which is preliminary data.</text>
</comment>
<accession>A0A9X1VBU9</accession>
<evidence type="ECO:0000256" key="1">
    <source>
        <dbReference type="ARBA" id="ARBA00022801"/>
    </source>
</evidence>
<dbReference type="InterPro" id="IPR001279">
    <property type="entry name" value="Metallo-B-lactamas"/>
</dbReference>
<dbReference type="Proteomes" id="UP001139263">
    <property type="component" value="Unassembled WGS sequence"/>
</dbReference>
<evidence type="ECO:0000313" key="4">
    <source>
        <dbReference type="EMBL" id="MCI0184877.1"/>
    </source>
</evidence>
<protein>
    <submittedName>
        <fullName evidence="4">Ribonuclease J</fullName>
        <ecNumber evidence="4">3.1.-.-</ecNumber>
    </submittedName>
</protein>
<dbReference type="SMART" id="SM00849">
    <property type="entry name" value="Lactamase_B"/>
    <property type="match status" value="1"/>
</dbReference>
<dbReference type="AlphaFoldDB" id="A0A9X1VBU9"/>
<feature type="domain" description="Beta-Casp" evidence="3">
    <location>
        <begin position="235"/>
        <end position="360"/>
    </location>
</feature>
<dbReference type="EMBL" id="JALBUF010000032">
    <property type="protein sequence ID" value="MCI0184877.1"/>
    <property type="molecule type" value="Genomic_DNA"/>
</dbReference>
<gene>
    <name evidence="4" type="primary">rnj_2</name>
    <name evidence="4" type="ORF">MM817_03174</name>
</gene>
<dbReference type="RefSeq" id="WP_241716894.1">
    <property type="nucleotide sequence ID" value="NZ_JALBUF010000032.1"/>
</dbReference>
<keyword evidence="1 4" id="KW-0378">Hydrolase</keyword>
<dbReference type="Gene3D" id="3.40.50.10890">
    <property type="match status" value="1"/>
</dbReference>
<dbReference type="EC" id="3.1.-.-" evidence="4"/>
<organism evidence="4 5">
    <name type="scientific">Sulfoacidibacillus ferrooxidans</name>
    <dbReference type="NCBI Taxonomy" id="2005001"/>
    <lineage>
        <taxon>Bacteria</taxon>
        <taxon>Bacillati</taxon>
        <taxon>Bacillota</taxon>
        <taxon>Bacilli</taxon>
        <taxon>Bacillales</taxon>
        <taxon>Alicyclobacillaceae</taxon>
        <taxon>Sulfoacidibacillus</taxon>
    </lineage>
</organism>
<dbReference type="InterPro" id="IPR050698">
    <property type="entry name" value="MBL"/>
</dbReference>
<evidence type="ECO:0000313" key="5">
    <source>
        <dbReference type="Proteomes" id="UP001139263"/>
    </source>
</evidence>